<evidence type="ECO:0000313" key="4">
    <source>
        <dbReference type="Proteomes" id="UP001159363"/>
    </source>
</evidence>
<organism evidence="3 4">
    <name type="scientific">Dryococelus australis</name>
    <dbReference type="NCBI Taxonomy" id="614101"/>
    <lineage>
        <taxon>Eukaryota</taxon>
        <taxon>Metazoa</taxon>
        <taxon>Ecdysozoa</taxon>
        <taxon>Arthropoda</taxon>
        <taxon>Hexapoda</taxon>
        <taxon>Insecta</taxon>
        <taxon>Pterygota</taxon>
        <taxon>Neoptera</taxon>
        <taxon>Polyneoptera</taxon>
        <taxon>Phasmatodea</taxon>
        <taxon>Verophasmatodea</taxon>
        <taxon>Anareolatae</taxon>
        <taxon>Phasmatidae</taxon>
        <taxon>Eurycanthinae</taxon>
        <taxon>Dryococelus</taxon>
    </lineage>
</organism>
<protein>
    <submittedName>
        <fullName evidence="3">Uncharacterized protein</fullName>
    </submittedName>
</protein>
<feature type="chain" id="PRO_5045239408" evidence="2">
    <location>
        <begin position="25"/>
        <end position="888"/>
    </location>
</feature>
<gene>
    <name evidence="3" type="ORF">PR048_027377</name>
</gene>
<dbReference type="EMBL" id="JARBHB010000012">
    <property type="protein sequence ID" value="KAJ8871073.1"/>
    <property type="molecule type" value="Genomic_DNA"/>
</dbReference>
<keyword evidence="1" id="KW-1133">Transmembrane helix</keyword>
<keyword evidence="4" id="KW-1185">Reference proteome</keyword>
<proteinExistence type="predicted"/>
<evidence type="ECO:0000313" key="3">
    <source>
        <dbReference type="EMBL" id="KAJ8871073.1"/>
    </source>
</evidence>
<keyword evidence="1" id="KW-0812">Transmembrane</keyword>
<accession>A0ABQ9GFB0</accession>
<feature type="transmembrane region" description="Helical" evidence="1">
    <location>
        <begin position="61"/>
        <end position="88"/>
    </location>
</feature>
<reference evidence="3 4" key="1">
    <citation type="submission" date="2023-02" db="EMBL/GenBank/DDBJ databases">
        <title>LHISI_Scaffold_Assembly.</title>
        <authorList>
            <person name="Stuart O.P."/>
            <person name="Cleave R."/>
            <person name="Magrath M.J.L."/>
            <person name="Mikheyev A.S."/>
        </authorList>
    </citation>
    <scope>NUCLEOTIDE SEQUENCE [LARGE SCALE GENOMIC DNA]</scope>
    <source>
        <strain evidence="3">Daus_M_001</strain>
        <tissue evidence="3">Leg muscle</tissue>
    </source>
</reference>
<keyword evidence="2" id="KW-0732">Signal</keyword>
<evidence type="ECO:0000256" key="1">
    <source>
        <dbReference type="SAM" id="Phobius"/>
    </source>
</evidence>
<comment type="caution">
    <text evidence="3">The sequence shown here is derived from an EMBL/GenBank/DDBJ whole genome shotgun (WGS) entry which is preliminary data.</text>
</comment>
<keyword evidence="1" id="KW-0472">Membrane</keyword>
<sequence length="888" mass="98919">MLVLAAPHTFTVLTYLCHAGTGYAAEVYCTHLPLSCWFWLRHTRLLYSPLSCWYWLRRTRLLYSLTFVMLVLAAPHTFTVLTFVMLVLAAPHTFTVLTYLCHVGPDCAAHPPRKSFREKQVDPTTVIKYLAGNDVSLVVNQEAGRGGDTRERRQLAGSKRQCVMFAPGHPSHAQCHAINNAAALYRQLRDPRNSRQIPKARNAGITAARQTRRDGCDTNKIIFQPIRRETSVTSTRRKSPARQDFRVENISNLIASRARLVCQAAIPATMVWYQGNIMTREVHVMCARDTALNFSRAVPEWRGGGGGGKREIPEKTLRPTASYGTFPTCENPVTRPGIEPGSPCCEASVLIGSISDAEVRYLLHCHYRTAGRLLHSVHFSVYRLFTVTNTGMKLKTKYRDSYKVGNRQDTRHSVGETLRRSGHSSYEYRGELQPHTPAKWPPVSQVNLCLKLKHSETKMVREKKKPSMHSRAFVERFYVQNVNNARERPVVQSASCTLHCLILAVVDFPSAGHFSRHTLSIAEIQPLILSSTRGPDAYHTTYTLLALTWRQQSIEMARKKTMFVLELASGLVQPRPFSYSVTCEARSREYGAAPELNGGGYGISPRKPADQRHCLARFRNAKIRSDPGRGLNPDRLGGRSFDCEVRVELIRKIWEALNKEVSRADEGEVIYDSGAVLECKGGGNGRSRECESTMAAHTAAGIPAKYRYRYRGEDLPLAEVELPGAQLDNEVLAPLSSPSNGAQRLSSYGKDQSCARLEPLLANGNPHVLVVPLGDPRYGSQHTRMSADSTSPSLDVFLVQCLDDKDLVHCVPSPTDYVLQQRRRSYSALGPKNQAFQSEKPIVMVTEKRRGTSAPVGVDLGRGWCAGEPDLGETLKCHGKEGGARDDL</sequence>
<evidence type="ECO:0000256" key="2">
    <source>
        <dbReference type="SAM" id="SignalP"/>
    </source>
</evidence>
<feature type="signal peptide" evidence="2">
    <location>
        <begin position="1"/>
        <end position="24"/>
    </location>
</feature>
<dbReference type="Proteomes" id="UP001159363">
    <property type="component" value="Chromosome 11"/>
</dbReference>
<name>A0ABQ9GFB0_9NEOP</name>